<proteinExistence type="predicted"/>
<keyword evidence="1" id="KW-1133">Transmembrane helix</keyword>
<evidence type="ECO:0008006" key="3">
    <source>
        <dbReference type="Google" id="ProtNLM"/>
    </source>
</evidence>
<dbReference type="AlphaFoldDB" id="A0A6C0F1A0"/>
<evidence type="ECO:0000256" key="1">
    <source>
        <dbReference type="SAM" id="Phobius"/>
    </source>
</evidence>
<accession>A0A6C0F1A0</accession>
<dbReference type="EMBL" id="MN739016">
    <property type="protein sequence ID" value="QHT35277.1"/>
    <property type="molecule type" value="Genomic_DNA"/>
</dbReference>
<evidence type="ECO:0000313" key="2">
    <source>
        <dbReference type="EMBL" id="QHT35277.1"/>
    </source>
</evidence>
<organism evidence="2">
    <name type="scientific">viral metagenome</name>
    <dbReference type="NCBI Taxonomy" id="1070528"/>
    <lineage>
        <taxon>unclassified sequences</taxon>
        <taxon>metagenomes</taxon>
        <taxon>organismal metagenomes</taxon>
    </lineage>
</organism>
<protein>
    <recommendedName>
        <fullName evidence="3">Transmembrane protein</fullName>
    </recommendedName>
</protein>
<name>A0A6C0F1A0_9ZZZZ</name>
<feature type="transmembrane region" description="Helical" evidence="1">
    <location>
        <begin position="12"/>
        <end position="29"/>
    </location>
</feature>
<keyword evidence="1" id="KW-0472">Membrane</keyword>
<keyword evidence="1" id="KW-0812">Transmembrane</keyword>
<feature type="transmembrane region" description="Helical" evidence="1">
    <location>
        <begin position="49"/>
        <end position="67"/>
    </location>
</feature>
<feature type="transmembrane region" description="Helical" evidence="1">
    <location>
        <begin position="79"/>
        <end position="100"/>
    </location>
</feature>
<sequence>MQMLTFKNMCTPSFVYLVISMIFLFVTFFQNYGNVNTYCLGDKTCNVSSTYLIFAIKLAYVLFWTWILNLMCNAGASGIAWFVVLIPFLIMFLMLAMLLVSNPIIVI</sequence>
<reference evidence="2" key="1">
    <citation type="journal article" date="2020" name="Nature">
        <title>Giant virus diversity and host interactions through global metagenomics.</title>
        <authorList>
            <person name="Schulz F."/>
            <person name="Roux S."/>
            <person name="Paez-Espino D."/>
            <person name="Jungbluth S."/>
            <person name="Walsh D.A."/>
            <person name="Denef V.J."/>
            <person name="McMahon K.D."/>
            <person name="Konstantinidis K.T."/>
            <person name="Eloe-Fadrosh E.A."/>
            <person name="Kyrpides N.C."/>
            <person name="Woyke T."/>
        </authorList>
    </citation>
    <scope>NUCLEOTIDE SEQUENCE</scope>
    <source>
        <strain evidence="2">GVMAG-M-3300009180-1</strain>
    </source>
</reference>